<reference evidence="2" key="1">
    <citation type="journal article" date="2019" name="Int. J. Syst. Evol. Microbiol.">
        <title>The Global Catalogue of Microorganisms (GCM) 10K type strain sequencing project: providing services to taxonomists for standard genome sequencing and annotation.</title>
        <authorList>
            <consortium name="The Broad Institute Genomics Platform"/>
            <consortium name="The Broad Institute Genome Sequencing Center for Infectious Disease"/>
            <person name="Wu L."/>
            <person name="Ma J."/>
        </authorList>
    </citation>
    <scope>NUCLEOTIDE SEQUENCE [LARGE SCALE GENOMIC DNA]</scope>
    <source>
        <strain evidence="2">CECT 8551</strain>
    </source>
</reference>
<organism evidence="1 2">
    <name type="scientific">Belliella kenyensis</name>
    <dbReference type="NCBI Taxonomy" id="1472724"/>
    <lineage>
        <taxon>Bacteria</taxon>
        <taxon>Pseudomonadati</taxon>
        <taxon>Bacteroidota</taxon>
        <taxon>Cytophagia</taxon>
        <taxon>Cytophagales</taxon>
        <taxon>Cyclobacteriaceae</taxon>
        <taxon>Belliella</taxon>
    </lineage>
</organism>
<dbReference type="Pfam" id="PF13970">
    <property type="entry name" value="DUF4221"/>
    <property type="match status" value="1"/>
</dbReference>
<protein>
    <submittedName>
        <fullName evidence="1">DUF4221 family protein</fullName>
    </submittedName>
</protein>
<comment type="caution">
    <text evidence="1">The sequence shown here is derived from an EMBL/GenBank/DDBJ whole genome shotgun (WGS) entry which is preliminary data.</text>
</comment>
<evidence type="ECO:0000313" key="1">
    <source>
        <dbReference type="EMBL" id="MFC3976958.1"/>
    </source>
</evidence>
<dbReference type="PROSITE" id="PS51257">
    <property type="entry name" value="PROKAR_LIPOPROTEIN"/>
    <property type="match status" value="1"/>
</dbReference>
<dbReference type="Proteomes" id="UP001595766">
    <property type="component" value="Unassembled WGS sequence"/>
</dbReference>
<dbReference type="RefSeq" id="WP_241291272.1">
    <property type="nucleotide sequence ID" value="NZ_JAKZGR010000002.1"/>
</dbReference>
<gene>
    <name evidence="1" type="ORF">ACFOUP_11280</name>
</gene>
<evidence type="ECO:0000313" key="2">
    <source>
        <dbReference type="Proteomes" id="UP001595766"/>
    </source>
</evidence>
<name>A0ABV8EP93_9BACT</name>
<dbReference type="EMBL" id="JBHSAV010000053">
    <property type="protein sequence ID" value="MFC3976958.1"/>
    <property type="molecule type" value="Genomic_DNA"/>
</dbReference>
<keyword evidence="2" id="KW-1185">Reference proteome</keyword>
<dbReference type="InterPro" id="IPR025316">
    <property type="entry name" value="DUF4221"/>
</dbReference>
<proteinExistence type="predicted"/>
<sequence length="378" mass="43833">MKVDNVLVLLLFLLISCSETRTSSKRLFGTNEILTLDIDDYTPNASLGFIAHEDLLFNLVWERNELQIYDVEQKKLVKRLKYDIEGDKGVGQIFGYHVHNLDSIFLFGQVSPIVYLTDTSGIFKDSFQYEIPEGYTSAFIHPHYFVSPPVIEGDEMIVKTHINGSYREFTNDVLSSKHLVYAINLNTRKVRLMEHMYPADYLIGGLKQFESSMAFGKDKVVYSFFGDHRLFFASTFDDKLIAIEAASQYLDRRLKLFPLSGNRLETMQYINASSRYDNLIHDSFRNLYYRFAYPSIDLTDIDDILRLRVAPGPFIIMVLDEELNVLGETYFEAGKYLPSNFFVHKDGLYISTNHPDNPENEEDKFKFELLEIRNELPN</sequence>
<accession>A0ABV8EP93</accession>